<dbReference type="PANTHER" id="PTHR30349">
    <property type="entry name" value="PHAGE INTEGRASE-RELATED"/>
    <property type="match status" value="1"/>
</dbReference>
<dbReference type="InterPro" id="IPR011010">
    <property type="entry name" value="DNA_brk_join_enz"/>
</dbReference>
<dbReference type="Gene3D" id="1.10.443.10">
    <property type="entry name" value="Intergrase catalytic core"/>
    <property type="match status" value="1"/>
</dbReference>
<dbReference type="PROSITE" id="PS51898">
    <property type="entry name" value="TYR_RECOMBINASE"/>
    <property type="match status" value="1"/>
</dbReference>
<comment type="caution">
    <text evidence="6">The sequence shown here is derived from an EMBL/GenBank/DDBJ whole genome shotgun (WGS) entry which is preliminary data.</text>
</comment>
<dbReference type="InterPro" id="IPR013762">
    <property type="entry name" value="Integrase-like_cat_sf"/>
</dbReference>
<sequence>MILLKSKAAWSEQRQVWRLDIQFQDASGASKRTFIVIPGAEPHKSRGAAEATRAAKEFAKGIGGLYAAFLDKNGATKRPKPVAKPTASPMKVRKGANPTVAWLLDRCLEHPEIWGPVKHPANYISGVRKLNAIVGDRMVSEFEPPNGRALVMEVVKTLRAEGHSDGYVRKIAGQLRQALGAAIGQAITEPITHPENGTLLINDMPTFPPLPKSKGRTATLDRAQDEIVFSVITERLKQAAREERAYAVKHGKEHELGIGAVGRVEIDGAAVWLNSRRYSSTQWRIFADYIRFLLETGCRRSEGLSVGNHSIRYREVTDDDGNVTERRPVLFLPGEVTKNGDDRTINLTPRLQELMKVWQATAKPHTFKIGARTITREKAWFPLVKSQVEGMWSHVRADVKRVHAVDLSAISPHLLRHTHATRMSERGMSGKPLQDHLGHRDARTTQIYDHAQQVDNSARFYKRNVSS</sequence>
<proteinExistence type="inferred from homology"/>
<evidence type="ECO:0000256" key="4">
    <source>
        <dbReference type="ARBA" id="ARBA00023172"/>
    </source>
</evidence>
<dbReference type="GO" id="GO:0006310">
    <property type="term" value="P:DNA recombination"/>
    <property type="evidence" value="ECO:0007669"/>
    <property type="project" value="UniProtKB-KW"/>
</dbReference>
<evidence type="ECO:0000256" key="3">
    <source>
        <dbReference type="ARBA" id="ARBA00023125"/>
    </source>
</evidence>
<evidence type="ECO:0000259" key="5">
    <source>
        <dbReference type="PROSITE" id="PS51898"/>
    </source>
</evidence>
<evidence type="ECO:0000313" key="6">
    <source>
        <dbReference type="EMBL" id="RZF61220.1"/>
    </source>
</evidence>
<keyword evidence="4" id="KW-0233">DNA recombination</keyword>
<dbReference type="EMBL" id="SGIS01000035">
    <property type="protein sequence ID" value="RZF61220.1"/>
    <property type="molecule type" value="Genomic_DNA"/>
</dbReference>
<dbReference type="GO" id="GO:0015074">
    <property type="term" value="P:DNA integration"/>
    <property type="evidence" value="ECO:0007669"/>
    <property type="project" value="UniProtKB-KW"/>
</dbReference>
<dbReference type="RefSeq" id="WP_130159626.1">
    <property type="nucleotide sequence ID" value="NZ_SGIS01000035.1"/>
</dbReference>
<organism evidence="6 7">
    <name type="scientific">Sphingomonas populi</name>
    <dbReference type="NCBI Taxonomy" id="2484750"/>
    <lineage>
        <taxon>Bacteria</taxon>
        <taxon>Pseudomonadati</taxon>
        <taxon>Pseudomonadota</taxon>
        <taxon>Alphaproteobacteria</taxon>
        <taxon>Sphingomonadales</taxon>
        <taxon>Sphingomonadaceae</taxon>
        <taxon>Sphingomonas</taxon>
    </lineage>
</organism>
<dbReference type="AlphaFoldDB" id="A0A4Q6XM39"/>
<dbReference type="OrthoDB" id="7615137at2"/>
<dbReference type="InterPro" id="IPR002104">
    <property type="entry name" value="Integrase_catalytic"/>
</dbReference>
<evidence type="ECO:0000313" key="7">
    <source>
        <dbReference type="Proteomes" id="UP000292085"/>
    </source>
</evidence>
<comment type="similarity">
    <text evidence="1">Belongs to the 'phage' integrase family.</text>
</comment>
<dbReference type="Pfam" id="PF00589">
    <property type="entry name" value="Phage_integrase"/>
    <property type="match status" value="1"/>
</dbReference>
<evidence type="ECO:0000256" key="2">
    <source>
        <dbReference type="ARBA" id="ARBA00022908"/>
    </source>
</evidence>
<protein>
    <submittedName>
        <fullName evidence="6">Site-specific integrase</fullName>
    </submittedName>
</protein>
<dbReference type="InterPro" id="IPR050090">
    <property type="entry name" value="Tyrosine_recombinase_XerCD"/>
</dbReference>
<keyword evidence="3" id="KW-0238">DNA-binding</keyword>
<gene>
    <name evidence="6" type="ORF">EWE75_18690</name>
</gene>
<feature type="domain" description="Tyr recombinase" evidence="5">
    <location>
        <begin position="259"/>
        <end position="462"/>
    </location>
</feature>
<accession>A0A4Q6XM39</accession>
<dbReference type="CDD" id="cd00397">
    <property type="entry name" value="DNA_BRE_C"/>
    <property type="match status" value="1"/>
</dbReference>
<name>A0A4Q6XM39_9SPHN</name>
<dbReference type="SUPFAM" id="SSF56349">
    <property type="entry name" value="DNA breaking-rejoining enzymes"/>
    <property type="match status" value="1"/>
</dbReference>
<keyword evidence="7" id="KW-1185">Reference proteome</keyword>
<evidence type="ECO:0000256" key="1">
    <source>
        <dbReference type="ARBA" id="ARBA00008857"/>
    </source>
</evidence>
<dbReference type="Proteomes" id="UP000292085">
    <property type="component" value="Unassembled WGS sequence"/>
</dbReference>
<reference evidence="6 7" key="1">
    <citation type="submission" date="2019-02" db="EMBL/GenBank/DDBJ databases">
        <authorList>
            <person name="Li Y."/>
        </authorList>
    </citation>
    <scope>NUCLEOTIDE SEQUENCE [LARGE SCALE GENOMIC DNA]</scope>
    <source>
        <strain evidence="6 7">3-7</strain>
    </source>
</reference>
<keyword evidence="2" id="KW-0229">DNA integration</keyword>
<dbReference type="GO" id="GO:0003677">
    <property type="term" value="F:DNA binding"/>
    <property type="evidence" value="ECO:0007669"/>
    <property type="project" value="UniProtKB-KW"/>
</dbReference>
<dbReference type="PANTHER" id="PTHR30349:SF41">
    <property type="entry name" value="INTEGRASE_RECOMBINASE PROTEIN MJ0367-RELATED"/>
    <property type="match status" value="1"/>
</dbReference>